<accession>A0A9Q1FUZ1</accession>
<evidence type="ECO:0000313" key="3">
    <source>
        <dbReference type="Proteomes" id="UP001152622"/>
    </source>
</evidence>
<evidence type="ECO:0000256" key="1">
    <source>
        <dbReference type="SAM" id="MobiDB-lite"/>
    </source>
</evidence>
<feature type="region of interest" description="Disordered" evidence="1">
    <location>
        <begin position="97"/>
        <end position="127"/>
    </location>
</feature>
<proteinExistence type="predicted"/>
<evidence type="ECO:0000313" key="2">
    <source>
        <dbReference type="EMBL" id="KAJ8368156.1"/>
    </source>
</evidence>
<dbReference type="Proteomes" id="UP001152622">
    <property type="component" value="Chromosome 3"/>
</dbReference>
<feature type="region of interest" description="Disordered" evidence="1">
    <location>
        <begin position="1"/>
        <end position="36"/>
    </location>
</feature>
<gene>
    <name evidence="2" type="ORF">SKAU_G00081840</name>
</gene>
<organism evidence="2 3">
    <name type="scientific">Synaphobranchus kaupii</name>
    <name type="common">Kaup's arrowtooth eel</name>
    <dbReference type="NCBI Taxonomy" id="118154"/>
    <lineage>
        <taxon>Eukaryota</taxon>
        <taxon>Metazoa</taxon>
        <taxon>Chordata</taxon>
        <taxon>Craniata</taxon>
        <taxon>Vertebrata</taxon>
        <taxon>Euteleostomi</taxon>
        <taxon>Actinopterygii</taxon>
        <taxon>Neopterygii</taxon>
        <taxon>Teleostei</taxon>
        <taxon>Anguilliformes</taxon>
        <taxon>Synaphobranchidae</taxon>
        <taxon>Synaphobranchus</taxon>
    </lineage>
</organism>
<reference evidence="2" key="1">
    <citation type="journal article" date="2023" name="Science">
        <title>Genome structures resolve the early diversification of teleost fishes.</title>
        <authorList>
            <person name="Parey E."/>
            <person name="Louis A."/>
            <person name="Montfort J."/>
            <person name="Bouchez O."/>
            <person name="Roques C."/>
            <person name="Iampietro C."/>
            <person name="Lluch J."/>
            <person name="Castinel A."/>
            <person name="Donnadieu C."/>
            <person name="Desvignes T."/>
            <person name="Floi Bucao C."/>
            <person name="Jouanno E."/>
            <person name="Wen M."/>
            <person name="Mejri S."/>
            <person name="Dirks R."/>
            <person name="Jansen H."/>
            <person name="Henkel C."/>
            <person name="Chen W.J."/>
            <person name="Zahm M."/>
            <person name="Cabau C."/>
            <person name="Klopp C."/>
            <person name="Thompson A.W."/>
            <person name="Robinson-Rechavi M."/>
            <person name="Braasch I."/>
            <person name="Lecointre G."/>
            <person name="Bobe J."/>
            <person name="Postlethwait J.H."/>
            <person name="Berthelot C."/>
            <person name="Roest Crollius H."/>
            <person name="Guiguen Y."/>
        </authorList>
    </citation>
    <scope>NUCLEOTIDE SEQUENCE</scope>
    <source>
        <strain evidence="2">WJC10195</strain>
    </source>
</reference>
<keyword evidence="3" id="KW-1185">Reference proteome</keyword>
<feature type="compositionally biased region" description="Pro residues" evidence="1">
    <location>
        <begin position="106"/>
        <end position="119"/>
    </location>
</feature>
<protein>
    <submittedName>
        <fullName evidence="2">Uncharacterized protein</fullName>
    </submittedName>
</protein>
<dbReference type="AlphaFoldDB" id="A0A9Q1FUZ1"/>
<name>A0A9Q1FUZ1_SYNKA</name>
<comment type="caution">
    <text evidence="2">The sequence shown here is derived from an EMBL/GenBank/DDBJ whole genome shotgun (WGS) entry which is preliminary data.</text>
</comment>
<sequence length="185" mass="19322">MCSSDSHYEGEEEGPPAVRSSAAGGPVLSSASRPQGTFVPFLGQEYDYVEPRPSPGPAGLVSTSAAVNSGHISGALGLVSGFTALWGIGEPAKTGSACCGRRRPVAPSPPWESPPPPRTEVPRRKDGSAVISTPPICQNPPHISVFVSGCVWDVWGYQGAGVPALLPEAGEKRHSRSLNHRSSEW</sequence>
<dbReference type="EMBL" id="JAINUF010000003">
    <property type="protein sequence ID" value="KAJ8368156.1"/>
    <property type="molecule type" value="Genomic_DNA"/>
</dbReference>